<dbReference type="InterPro" id="IPR011029">
    <property type="entry name" value="DEATH-like_dom_sf"/>
</dbReference>
<dbReference type="STRING" id="51028.A0A0N4VBZ2"/>
<keyword evidence="3 7" id="KW-0812">Transmembrane</keyword>
<dbReference type="GO" id="GO:0005042">
    <property type="term" value="F:netrin receptor activity"/>
    <property type="evidence" value="ECO:0007669"/>
    <property type="project" value="UniProtKB-UniRule"/>
</dbReference>
<dbReference type="PANTHER" id="PTHR12582:SF47">
    <property type="entry name" value="NETRIN RECEPTOR UNC-5"/>
    <property type="match status" value="1"/>
</dbReference>
<keyword evidence="7" id="KW-0675">Receptor</keyword>
<keyword evidence="11" id="KW-1185">Reference proteome</keyword>
<dbReference type="InterPro" id="IPR036383">
    <property type="entry name" value="TSP1_rpt_sf"/>
</dbReference>
<evidence type="ECO:0000259" key="8">
    <source>
        <dbReference type="PROSITE" id="PS50017"/>
    </source>
</evidence>
<evidence type="ECO:0000256" key="7">
    <source>
        <dbReference type="RuleBase" id="RU367033"/>
    </source>
</evidence>
<comment type="function">
    <text evidence="7">Receptor for netrin required for axon guidance. Mediates axon repulsion of neuronal growth cones in the developing nervous system upon ligand binding.</text>
</comment>
<proteinExistence type="inferred from homology"/>
<comment type="similarity">
    <text evidence="2 7">Belongs to the unc-5 family.</text>
</comment>
<dbReference type="OrthoDB" id="5973910at2759"/>
<accession>A0A0N4VBZ2</accession>
<reference evidence="12" key="1">
    <citation type="submission" date="2017-02" db="UniProtKB">
        <authorList>
            <consortium name="WormBaseParasite"/>
        </authorList>
    </citation>
    <scope>IDENTIFICATION</scope>
</reference>
<evidence type="ECO:0000313" key="10">
    <source>
        <dbReference type="EMBL" id="VDD92799.1"/>
    </source>
</evidence>
<keyword evidence="5 7" id="KW-0472">Membrane</keyword>
<dbReference type="Gene3D" id="2.60.220.30">
    <property type="match status" value="1"/>
</dbReference>
<dbReference type="EMBL" id="UXUI01008974">
    <property type="protein sequence ID" value="VDD92799.1"/>
    <property type="molecule type" value="Genomic_DNA"/>
</dbReference>
<dbReference type="Pfam" id="PF00531">
    <property type="entry name" value="Death"/>
    <property type="match status" value="1"/>
</dbReference>
<dbReference type="SUPFAM" id="SSF82895">
    <property type="entry name" value="TSP-1 type 1 repeat"/>
    <property type="match status" value="2"/>
</dbReference>
<dbReference type="WBParaSite" id="EVEC_0000806601-mRNA-1">
    <property type="protein sequence ID" value="EVEC_0000806601-mRNA-1"/>
    <property type="gene ID" value="EVEC_0000806601"/>
</dbReference>
<dbReference type="InterPro" id="IPR000488">
    <property type="entry name" value="Death_dom"/>
</dbReference>
<feature type="chain" id="PRO_5043073187" description="Netrin receptor UNC5" evidence="7">
    <location>
        <begin position="17"/>
        <end position="735"/>
    </location>
</feature>
<dbReference type="Gene3D" id="2.20.100.10">
    <property type="entry name" value="Thrombospondin type-1 (TSP1) repeat"/>
    <property type="match status" value="2"/>
</dbReference>
<keyword evidence="7" id="KW-0393">Immunoglobulin domain</keyword>
<dbReference type="SMART" id="SM00005">
    <property type="entry name" value="DEATH"/>
    <property type="match status" value="1"/>
</dbReference>
<dbReference type="InterPro" id="IPR000906">
    <property type="entry name" value="ZU5_dom"/>
</dbReference>
<dbReference type="FunFam" id="2.20.100.10:FF:000002">
    <property type="entry name" value="Unc-5 netrin receptor C"/>
    <property type="match status" value="1"/>
</dbReference>
<evidence type="ECO:0000256" key="5">
    <source>
        <dbReference type="ARBA" id="ARBA00023136"/>
    </source>
</evidence>
<dbReference type="InterPro" id="IPR000884">
    <property type="entry name" value="TSP1_rpt"/>
</dbReference>
<dbReference type="GO" id="GO:0005886">
    <property type="term" value="C:plasma membrane"/>
    <property type="evidence" value="ECO:0007669"/>
    <property type="project" value="UniProtKB-SubCell"/>
</dbReference>
<keyword evidence="6" id="KW-1015">Disulfide bond</keyword>
<dbReference type="AlphaFoldDB" id="A0A0N4VBZ2"/>
<evidence type="ECO:0000256" key="3">
    <source>
        <dbReference type="ARBA" id="ARBA00022692"/>
    </source>
</evidence>
<dbReference type="Proteomes" id="UP000274131">
    <property type="component" value="Unassembled WGS sequence"/>
</dbReference>
<evidence type="ECO:0000259" key="9">
    <source>
        <dbReference type="PROSITE" id="PS51145"/>
    </source>
</evidence>
<keyword evidence="7" id="KW-0732">Signal</keyword>
<keyword evidence="4 7" id="KW-1133">Transmembrane helix</keyword>
<comment type="subcellular location">
    <subcellularLocation>
        <location evidence="7">Cell membrane</location>
        <topology evidence="7">Single-pass type I membrane protein</topology>
    </subcellularLocation>
    <subcellularLocation>
        <location evidence="1">Membrane</location>
        <topology evidence="1">Single-pass membrane protein</topology>
    </subcellularLocation>
</comment>
<protein>
    <recommendedName>
        <fullName evidence="7">Netrin receptor UNC5</fullName>
    </recommendedName>
</protein>
<evidence type="ECO:0000313" key="12">
    <source>
        <dbReference type="WBParaSite" id="EVEC_0000806601-mRNA-1"/>
    </source>
</evidence>
<dbReference type="PANTHER" id="PTHR12582">
    <property type="entry name" value="NETRIN RECEPTOR UNC5"/>
    <property type="match status" value="1"/>
</dbReference>
<gene>
    <name evidence="10" type="ORF">EVEC_LOCUS7550</name>
</gene>
<dbReference type="SUPFAM" id="SSF47986">
    <property type="entry name" value="DEATH domain"/>
    <property type="match status" value="1"/>
</dbReference>
<dbReference type="Pfam" id="PF17217">
    <property type="entry name" value="UPA"/>
    <property type="match status" value="1"/>
</dbReference>
<feature type="signal peptide" evidence="7">
    <location>
        <begin position="1"/>
        <end position="16"/>
    </location>
</feature>
<evidence type="ECO:0000256" key="6">
    <source>
        <dbReference type="ARBA" id="ARBA00023157"/>
    </source>
</evidence>
<dbReference type="GO" id="GO:0008045">
    <property type="term" value="P:motor neuron axon guidance"/>
    <property type="evidence" value="ECO:0007669"/>
    <property type="project" value="TreeGrafter"/>
</dbReference>
<evidence type="ECO:0000256" key="1">
    <source>
        <dbReference type="ARBA" id="ARBA00004167"/>
    </source>
</evidence>
<dbReference type="PROSITE" id="PS50092">
    <property type="entry name" value="TSP1"/>
    <property type="match status" value="2"/>
</dbReference>
<dbReference type="InterPro" id="IPR037936">
    <property type="entry name" value="UNC5A-D"/>
</dbReference>
<dbReference type="InterPro" id="IPR033772">
    <property type="entry name" value="UPA"/>
</dbReference>
<dbReference type="Pfam" id="PF00090">
    <property type="entry name" value="TSP_1"/>
    <property type="match status" value="3"/>
</dbReference>
<dbReference type="Pfam" id="PF00791">
    <property type="entry name" value="ZU5"/>
    <property type="match status" value="1"/>
</dbReference>
<dbReference type="SMART" id="SM00209">
    <property type="entry name" value="TSP1"/>
    <property type="match status" value="2"/>
</dbReference>
<dbReference type="Gene3D" id="1.10.533.10">
    <property type="entry name" value="Death Domain, Fas"/>
    <property type="match status" value="1"/>
</dbReference>
<feature type="transmembrane region" description="Helical" evidence="7">
    <location>
        <begin position="161"/>
        <end position="186"/>
    </location>
</feature>
<feature type="domain" description="ZU5" evidence="9">
    <location>
        <begin position="334"/>
        <end position="483"/>
    </location>
</feature>
<feature type="domain" description="Death" evidence="8">
    <location>
        <begin position="667"/>
        <end position="734"/>
    </location>
</feature>
<dbReference type="SMART" id="SM00218">
    <property type="entry name" value="ZU5"/>
    <property type="match status" value="1"/>
</dbReference>
<dbReference type="PROSITE" id="PS50017">
    <property type="entry name" value="DEATH_DOMAIN"/>
    <property type="match status" value="1"/>
</dbReference>
<sequence>LLKCLFIFVIYFSVNGQWGEWSPWSECNVDCKILVEELRNKKGNQRRIDQLLPKQTRQHECNNPAPLNNGQDCPGSAIEDRPCKFTCRVDGHWTHWSSWSECTSQCYEIRTRSCSAPPPMNGGANCSGSALETKSCSPGTGHCRNHIKAPAFDSPPLETQLAMYAGLGSVVILLLLIFLLMLILFCRWKRCCLGVRRNDIYFAENSGHVRTVLLQQKQRLLGDPDGVKIIANGSEFYTLTTTASPAHPVIHPSTFTLRSVRSANSGYSSTRQGAGSRTALITECSSSNSSNGKTTLGECSSSQGSDENYATLYDYVGDASERYGPLQMVTFPQVFTPVYFNRNGGRVELKKSGVSLSVPENALSNEHTVYIAVSEDTNDRPKLPEGDTVLSATVMTGLCDGNGDEAFVLHRPFVVSFKHCASNFPRDSWTFILYGKKNYDGIWEMIVKIGEENINTPVYCQLEHYRCHVMTEQFGKLLLVGRPKKLNGMATKRVRVAAFGPTKPNLGDRTVRIYCVPETGVAFRRVIEREENTGVLLGQLKDFLLRETGSLCLRLDSASSGSYSSPPSHYYEIQETARLWCLQSGVHCDLSVTNVEETGEKNWKRRVLIYQKENPDGRQTLEIDLQKPLVCDELQDECPVSVPFQLDSSIRWRLADLLDTPTDPEKDWRGLAKKLGLHRYIQYFATRPGLSPTTLLLDMWEAMKVGSREAVFDLLQKLRSMGRPDAVVIIDQYLA</sequence>
<evidence type="ECO:0000256" key="4">
    <source>
        <dbReference type="ARBA" id="ARBA00022989"/>
    </source>
</evidence>
<organism evidence="12">
    <name type="scientific">Enterobius vermicularis</name>
    <name type="common">Human pinworm</name>
    <dbReference type="NCBI Taxonomy" id="51028"/>
    <lineage>
        <taxon>Eukaryota</taxon>
        <taxon>Metazoa</taxon>
        <taxon>Ecdysozoa</taxon>
        <taxon>Nematoda</taxon>
        <taxon>Chromadorea</taxon>
        <taxon>Rhabditida</taxon>
        <taxon>Spirurina</taxon>
        <taxon>Oxyuridomorpha</taxon>
        <taxon>Oxyuroidea</taxon>
        <taxon>Oxyuridae</taxon>
        <taxon>Enterobius</taxon>
    </lineage>
</organism>
<dbReference type="PROSITE" id="PS51145">
    <property type="entry name" value="ZU5"/>
    <property type="match status" value="1"/>
</dbReference>
<reference evidence="10 11" key="2">
    <citation type="submission" date="2018-10" db="EMBL/GenBank/DDBJ databases">
        <authorList>
            <consortium name="Pathogen Informatics"/>
        </authorList>
    </citation>
    <scope>NUCLEOTIDE SEQUENCE [LARGE SCALE GENOMIC DNA]</scope>
</reference>
<evidence type="ECO:0000313" key="11">
    <source>
        <dbReference type="Proteomes" id="UP000274131"/>
    </source>
</evidence>
<evidence type="ECO:0000256" key="2">
    <source>
        <dbReference type="ARBA" id="ARBA00009844"/>
    </source>
</evidence>
<name>A0A0N4VBZ2_ENTVE</name>
<keyword evidence="7" id="KW-0217">Developmental protein</keyword>